<evidence type="ECO:0000313" key="2">
    <source>
        <dbReference type="EMBL" id="MER7177937.1"/>
    </source>
</evidence>
<dbReference type="Proteomes" id="UP001474181">
    <property type="component" value="Unassembled WGS sequence"/>
</dbReference>
<evidence type="ECO:0008006" key="4">
    <source>
        <dbReference type="Google" id="ProtNLM"/>
    </source>
</evidence>
<keyword evidence="1" id="KW-0732">Signal</keyword>
<organism evidence="2 3">
    <name type="scientific">Streptomyces hyaluromycini</name>
    <dbReference type="NCBI Taxonomy" id="1377993"/>
    <lineage>
        <taxon>Bacteria</taxon>
        <taxon>Bacillati</taxon>
        <taxon>Actinomycetota</taxon>
        <taxon>Actinomycetes</taxon>
        <taxon>Kitasatosporales</taxon>
        <taxon>Streptomycetaceae</taxon>
        <taxon>Streptomyces</taxon>
    </lineage>
</organism>
<reference evidence="2 3" key="1">
    <citation type="submission" date="2024-06" db="EMBL/GenBank/DDBJ databases">
        <title>The Natural Products Discovery Center: Release of the First 8490 Sequenced Strains for Exploring Actinobacteria Biosynthetic Diversity.</title>
        <authorList>
            <person name="Kalkreuter E."/>
            <person name="Kautsar S.A."/>
            <person name="Yang D."/>
            <person name="Bader C.D."/>
            <person name="Teijaro C.N."/>
            <person name="Fluegel L."/>
            <person name="Davis C.M."/>
            <person name="Simpson J.R."/>
            <person name="Lauterbach L."/>
            <person name="Steele A.D."/>
            <person name="Gui C."/>
            <person name="Meng S."/>
            <person name="Li G."/>
            <person name="Viehrig K."/>
            <person name="Ye F."/>
            <person name="Su P."/>
            <person name="Kiefer A.F."/>
            <person name="Nichols A."/>
            <person name="Cepeda A.J."/>
            <person name="Yan W."/>
            <person name="Fan B."/>
            <person name="Jiang Y."/>
            <person name="Adhikari A."/>
            <person name="Zheng C.-J."/>
            <person name="Schuster L."/>
            <person name="Cowan T.M."/>
            <person name="Smanski M.J."/>
            <person name="Chevrette M.G."/>
            <person name="De Carvalho L.P.S."/>
            <person name="Shen B."/>
        </authorList>
    </citation>
    <scope>NUCLEOTIDE SEQUENCE [LARGE SCALE GENOMIC DNA]</scope>
    <source>
        <strain evidence="2 3">NPDC000234</strain>
    </source>
</reference>
<feature type="chain" id="PRO_5045885923" description="Ig-like domain-containing protein" evidence="1">
    <location>
        <begin position="21"/>
        <end position="112"/>
    </location>
</feature>
<comment type="caution">
    <text evidence="2">The sequence shown here is derived from an EMBL/GenBank/DDBJ whole genome shotgun (WGS) entry which is preliminary data.</text>
</comment>
<feature type="signal peptide" evidence="1">
    <location>
        <begin position="1"/>
        <end position="20"/>
    </location>
</feature>
<evidence type="ECO:0000313" key="3">
    <source>
        <dbReference type="Proteomes" id="UP001474181"/>
    </source>
</evidence>
<dbReference type="EMBL" id="JBEPEK010000001">
    <property type="protein sequence ID" value="MER7177937.1"/>
    <property type="molecule type" value="Genomic_DNA"/>
</dbReference>
<sequence length="112" mass="11366">MMNRTRRLAAFALLAAPALAAGPTTTAHAAAAAVPHAPSRAVCHVETESDGNYHLWGVGFPGGAKVTYSGSASGTVSTDRTGRFDIGGLSGSRFVVNTADGKATVACTMVHH</sequence>
<accession>A0ABV1WM78</accession>
<evidence type="ECO:0000256" key="1">
    <source>
        <dbReference type="SAM" id="SignalP"/>
    </source>
</evidence>
<gene>
    <name evidence="2" type="ORF">ABT404_00305</name>
</gene>
<name>A0ABV1WM78_9ACTN</name>
<proteinExistence type="predicted"/>
<keyword evidence="3" id="KW-1185">Reference proteome</keyword>
<dbReference type="RefSeq" id="WP_350775804.1">
    <property type="nucleotide sequence ID" value="NZ_JBEPEK010000001.1"/>
</dbReference>
<protein>
    <recommendedName>
        <fullName evidence="4">Ig-like domain-containing protein</fullName>
    </recommendedName>
</protein>